<proteinExistence type="predicted"/>
<accession>A0A1F5ZT24</accession>
<dbReference type="AlphaFoldDB" id="A0A1F5ZT24"/>
<comment type="caution">
    <text evidence="1">The sequence shown here is derived from an EMBL/GenBank/DDBJ whole genome shotgun (WGS) entry which is preliminary data.</text>
</comment>
<dbReference type="EMBL" id="MFJL01000024">
    <property type="protein sequence ID" value="OGG15495.1"/>
    <property type="molecule type" value="Genomic_DNA"/>
</dbReference>
<sequence>MWDLISSFVSLIIGTAYPTLPGGLPYTAPYINQGSVASCYQPDPSNIITLSTSDFTNVTNPRMTLNPKIWGADPLGNPFTSDKDNACKNYVLGSTTPGTTRTFLRVRQDVRISSCKTDELAGPFARGICTGWNNDAAQLARRGSCHTDSYTDLRKIADVQRNGEMLEIFWNPFSYNVICDYKPDDNCGPGDRQNVNLKDFIYVVKKRDAFDQSSHPGCLALWDAGSTNENACSHYFDVYLATDVYQKMQETTVIPTDHSDPMYFLKQIVENCQENTTFIPAPNANQDIPPTYIDAPFVSQNNTGGSNMDTIRPGSPSEETIYNAYIWSNEKIFFDDSGKSLHLIKQGQNTDPIVMCNRP</sequence>
<gene>
    <name evidence="1" type="ORF">A3D77_06635</name>
</gene>
<evidence type="ECO:0000313" key="2">
    <source>
        <dbReference type="Proteomes" id="UP000176923"/>
    </source>
</evidence>
<evidence type="ECO:0000313" key="1">
    <source>
        <dbReference type="EMBL" id="OGG15495.1"/>
    </source>
</evidence>
<name>A0A1F5ZT24_9BACT</name>
<reference evidence="1 2" key="1">
    <citation type="journal article" date="2016" name="Nat. Commun.">
        <title>Thousands of microbial genomes shed light on interconnected biogeochemical processes in an aquifer system.</title>
        <authorList>
            <person name="Anantharaman K."/>
            <person name="Brown C.T."/>
            <person name="Hug L.A."/>
            <person name="Sharon I."/>
            <person name="Castelle C.J."/>
            <person name="Probst A.J."/>
            <person name="Thomas B.C."/>
            <person name="Singh A."/>
            <person name="Wilkins M.J."/>
            <person name="Karaoz U."/>
            <person name="Brodie E.L."/>
            <person name="Williams K.H."/>
            <person name="Hubbard S.S."/>
            <person name="Banfield J.F."/>
        </authorList>
    </citation>
    <scope>NUCLEOTIDE SEQUENCE [LARGE SCALE GENOMIC DNA]</scope>
</reference>
<dbReference type="Proteomes" id="UP000176923">
    <property type="component" value="Unassembled WGS sequence"/>
</dbReference>
<organism evidence="1 2">
    <name type="scientific">Candidatus Gottesmanbacteria bacterium RIFCSPHIGHO2_02_FULL_39_11</name>
    <dbReference type="NCBI Taxonomy" id="1798382"/>
    <lineage>
        <taxon>Bacteria</taxon>
        <taxon>Candidatus Gottesmaniibacteriota</taxon>
    </lineage>
</organism>
<protein>
    <submittedName>
        <fullName evidence="1">Uncharacterized protein</fullName>
    </submittedName>
</protein>
<dbReference type="STRING" id="1798382.A3D77_06635"/>